<dbReference type="AlphaFoldDB" id="A0A4U0U8Z8"/>
<feature type="region of interest" description="Disordered" evidence="4">
    <location>
        <begin position="420"/>
        <end position="449"/>
    </location>
</feature>
<accession>A0A4U0U8Z8</accession>
<name>A0A4U0U8Z8_9PEZI</name>
<dbReference type="PANTHER" id="PTHR15245:SF20">
    <property type="entry name" value="SYMPLEKIN"/>
    <property type="match status" value="1"/>
</dbReference>
<feature type="region of interest" description="Disordered" evidence="4">
    <location>
        <begin position="557"/>
        <end position="579"/>
    </location>
</feature>
<feature type="region of interest" description="Disordered" evidence="4">
    <location>
        <begin position="309"/>
        <end position="358"/>
    </location>
</feature>
<feature type="compositionally biased region" description="Basic and acidic residues" evidence="4">
    <location>
        <begin position="312"/>
        <end position="323"/>
    </location>
</feature>
<dbReference type="PANTHER" id="PTHR15245">
    <property type="entry name" value="SYMPLEKIN-RELATED"/>
    <property type="match status" value="1"/>
</dbReference>
<dbReference type="OrthoDB" id="331600at2759"/>
<sequence length="766" mass="83959">MASPQTTQSVLAQLEQARQIVLKTPHVYHQIVPGVLGVVGPASHLDLRRWGAAFLAETFASPVLPTEQKQSMSLLVLDTLKGWLSRQEERGEEEDGQVVKSVVQCAASIYPYVFRHTVHHVQDETSWAKMAGIKSAILRRMDSAGAGVRICCVKFVARVVQTQTPGVIAVSDPRRPEQNEISLALVPREHPVMPPSNLEAEASGLLDRLLGVLQENLTDALLVTATLNALATLVQKRASVSNKILTTILNFNPLKLAGGRMTGRDRVAVRSMARTTISFLLSVLKRNPQHQLAGRLQQRTEQLRYSLNEAFTEGRDGKRKEPDEPTDGLDDAKRRRVEPPPVQSQQQAQPTYPPLSPGPVTVAQLFTLSRDPSASSIHAAIIPEHFVAQLIPPLLQSIDPQKFEAALNAVRARFLDLARNQPPPSALDAARTATGQDDDDDYDPSAAFPGQAQVLDRLDRLAPEGSGDDVEDAVGLLDLPPPPPLSEAETREYCEVAEMRLFGTLKELDDQRAKASGKKASSEGEKGFNRLLAIGGQDREGWVSLITRLATRSPFMLGEESEEDSTARLKSENGGGGEDALALKKRASKSDRYLADRIRAALKDYITTDFRRRIDVGIAWLSEEWYADRLALQSQKAPTTRPTNNYLPNYTPHSLALLTALLPYLDTKDGRFLIRLLSEIPALSAEHIALVTKLAEDPERVGIAVQALMYLVMVRPPIRNVCLDALEGLWRQGGDAKVGAGKVLARWRPEVLKEGTGDAEGGKVEG</sequence>
<dbReference type="GO" id="GO:0006397">
    <property type="term" value="P:mRNA processing"/>
    <property type="evidence" value="ECO:0007669"/>
    <property type="project" value="UniProtKB-KW"/>
</dbReference>
<organism evidence="6 7">
    <name type="scientific">Salinomyces thailandicus</name>
    <dbReference type="NCBI Taxonomy" id="706561"/>
    <lineage>
        <taxon>Eukaryota</taxon>
        <taxon>Fungi</taxon>
        <taxon>Dikarya</taxon>
        <taxon>Ascomycota</taxon>
        <taxon>Pezizomycotina</taxon>
        <taxon>Dothideomycetes</taxon>
        <taxon>Dothideomycetidae</taxon>
        <taxon>Mycosphaerellales</taxon>
        <taxon>Teratosphaeriaceae</taxon>
        <taxon>Salinomyces</taxon>
    </lineage>
</organism>
<evidence type="ECO:0000256" key="1">
    <source>
        <dbReference type="ARBA" id="ARBA00004123"/>
    </source>
</evidence>
<comment type="caution">
    <text evidence="6">The sequence shown here is derived from an EMBL/GenBank/DDBJ whole genome shotgun (WGS) entry which is preliminary data.</text>
</comment>
<evidence type="ECO:0000313" key="7">
    <source>
        <dbReference type="Proteomes" id="UP000308549"/>
    </source>
</evidence>
<feature type="region of interest" description="Disordered" evidence="4">
    <location>
        <begin position="462"/>
        <end position="487"/>
    </location>
</feature>
<evidence type="ECO:0000256" key="3">
    <source>
        <dbReference type="ARBA" id="ARBA00023242"/>
    </source>
</evidence>
<dbReference type="EMBL" id="NAJL01000007">
    <property type="protein sequence ID" value="TKA31803.1"/>
    <property type="molecule type" value="Genomic_DNA"/>
</dbReference>
<protein>
    <recommendedName>
        <fullName evidence="5">Symplekin/Pta1 N-terminal domain-containing protein</fullName>
    </recommendedName>
</protein>
<dbReference type="InterPro" id="IPR032460">
    <property type="entry name" value="Symplekin/Pta1_N"/>
</dbReference>
<evidence type="ECO:0000313" key="6">
    <source>
        <dbReference type="EMBL" id="TKA31803.1"/>
    </source>
</evidence>
<dbReference type="GO" id="GO:0005847">
    <property type="term" value="C:mRNA cleavage and polyadenylation specificity factor complex"/>
    <property type="evidence" value="ECO:0007669"/>
    <property type="project" value="TreeGrafter"/>
</dbReference>
<comment type="subcellular location">
    <subcellularLocation>
        <location evidence="1">Nucleus</location>
    </subcellularLocation>
</comment>
<feature type="domain" description="Symplekin/Pta1 N-terminal" evidence="5">
    <location>
        <begin position="97"/>
        <end position="319"/>
    </location>
</feature>
<dbReference type="InterPro" id="IPR011989">
    <property type="entry name" value="ARM-like"/>
</dbReference>
<keyword evidence="3" id="KW-0539">Nucleus</keyword>
<evidence type="ECO:0000256" key="2">
    <source>
        <dbReference type="ARBA" id="ARBA00022664"/>
    </source>
</evidence>
<evidence type="ECO:0000256" key="4">
    <source>
        <dbReference type="SAM" id="MobiDB-lite"/>
    </source>
</evidence>
<dbReference type="Gene3D" id="1.25.10.10">
    <property type="entry name" value="Leucine-rich Repeat Variant"/>
    <property type="match status" value="1"/>
</dbReference>
<dbReference type="InterPro" id="IPR021850">
    <property type="entry name" value="Symplekin/Pta1"/>
</dbReference>
<evidence type="ECO:0000259" key="5">
    <source>
        <dbReference type="Pfam" id="PF11935"/>
    </source>
</evidence>
<proteinExistence type="predicted"/>
<keyword evidence="2" id="KW-0507">mRNA processing</keyword>
<reference evidence="6 7" key="1">
    <citation type="submission" date="2017-03" db="EMBL/GenBank/DDBJ databases">
        <title>Genomes of endolithic fungi from Antarctica.</title>
        <authorList>
            <person name="Coleine C."/>
            <person name="Masonjones S."/>
            <person name="Stajich J.E."/>
        </authorList>
    </citation>
    <scope>NUCLEOTIDE SEQUENCE [LARGE SCALE GENOMIC DNA]</scope>
    <source>
        <strain evidence="6 7">CCFEE 6315</strain>
    </source>
</reference>
<dbReference type="Pfam" id="PF11935">
    <property type="entry name" value="SYMPK_PTA1_N"/>
    <property type="match status" value="1"/>
</dbReference>
<keyword evidence="7" id="KW-1185">Reference proteome</keyword>
<gene>
    <name evidence="6" type="ORF">B0A50_01882</name>
</gene>
<dbReference type="Proteomes" id="UP000308549">
    <property type="component" value="Unassembled WGS sequence"/>
</dbReference>